<dbReference type="InterPro" id="IPR022712">
    <property type="entry name" value="Beta_Casp"/>
</dbReference>
<dbReference type="SUPFAM" id="SSF56281">
    <property type="entry name" value="Metallo-hydrolase/oxidoreductase"/>
    <property type="match status" value="1"/>
</dbReference>
<keyword evidence="2" id="KW-0812">Transmembrane</keyword>
<reference evidence="4 5" key="1">
    <citation type="journal article" date="2013" name="Proc. Natl. Acad. Sci. U.S.A.">
        <title>Genome of an arbuscular mycorrhizal fungus provides insight into the oldest plant symbiosis.</title>
        <authorList>
            <person name="Tisserant E."/>
            <person name="Malbreil M."/>
            <person name="Kuo A."/>
            <person name="Kohler A."/>
            <person name="Symeonidi A."/>
            <person name="Balestrini R."/>
            <person name="Charron P."/>
            <person name="Duensing N."/>
            <person name="Frei Dit Frey N."/>
            <person name="Gianinazzi-Pearson V."/>
            <person name="Gilbert L.B."/>
            <person name="Handa Y."/>
            <person name="Herr J.R."/>
            <person name="Hijri M."/>
            <person name="Koul R."/>
            <person name="Kawaguchi M."/>
            <person name="Krajinski F."/>
            <person name="Lammers P.J."/>
            <person name="Masclaux F.G."/>
            <person name="Murat C."/>
            <person name="Morin E."/>
            <person name="Ndikumana S."/>
            <person name="Pagni M."/>
            <person name="Petitpierre D."/>
            <person name="Requena N."/>
            <person name="Rosikiewicz P."/>
            <person name="Riley R."/>
            <person name="Saito K."/>
            <person name="San Clemente H."/>
            <person name="Shapiro H."/>
            <person name="van Tuinen D."/>
            <person name="Becard G."/>
            <person name="Bonfante P."/>
            <person name="Paszkowski U."/>
            <person name="Shachar-Hill Y.Y."/>
            <person name="Tuskan G.A."/>
            <person name="Young P.W."/>
            <person name="Sanders I.R."/>
            <person name="Henrissat B."/>
            <person name="Rensing S.A."/>
            <person name="Grigoriev I.V."/>
            <person name="Corradi N."/>
            <person name="Roux C."/>
            <person name="Martin F."/>
        </authorList>
    </citation>
    <scope>NUCLEOTIDE SEQUENCE [LARGE SCALE GENOMIC DNA]</scope>
    <source>
        <strain evidence="4 5">DAOM 197198</strain>
    </source>
</reference>
<dbReference type="InterPro" id="IPR027074">
    <property type="entry name" value="Integrator_9su"/>
</dbReference>
<dbReference type="GO" id="GO:0016180">
    <property type="term" value="P:snRNA processing"/>
    <property type="evidence" value="ECO:0007669"/>
    <property type="project" value="InterPro"/>
</dbReference>
<evidence type="ECO:0000256" key="1">
    <source>
        <dbReference type="ARBA" id="ARBA00004496"/>
    </source>
</evidence>
<reference evidence="4 5" key="2">
    <citation type="journal article" date="2018" name="New Phytol.">
        <title>High intraspecific genome diversity in the model arbuscular mycorrhizal symbiont Rhizophagus irregularis.</title>
        <authorList>
            <person name="Chen E.C.H."/>
            <person name="Morin E."/>
            <person name="Beaudet D."/>
            <person name="Noel J."/>
            <person name="Yildirir G."/>
            <person name="Ndikumana S."/>
            <person name="Charron P."/>
            <person name="St-Onge C."/>
            <person name="Giorgi J."/>
            <person name="Kruger M."/>
            <person name="Marton T."/>
            <person name="Ropars J."/>
            <person name="Grigoriev I.V."/>
            <person name="Hainaut M."/>
            <person name="Henrissat B."/>
            <person name="Roux C."/>
            <person name="Martin F."/>
            <person name="Corradi N."/>
        </authorList>
    </citation>
    <scope>NUCLEOTIDE SEQUENCE [LARGE SCALE GENOMIC DNA]</scope>
    <source>
        <strain evidence="4 5">DAOM 197198</strain>
    </source>
</reference>
<evidence type="ECO:0000256" key="2">
    <source>
        <dbReference type="SAM" id="Phobius"/>
    </source>
</evidence>
<keyword evidence="5" id="KW-1185">Reference proteome</keyword>
<sequence length="155" mass="17810">MKLNLYELEVTAAYGSGYCNWMIDCGGEKIRNVLFPYTMNGIIFDIIGFLSQHLRAVGLRGIPFYAVSPIADESLKYSNICREWMCTERQQKYMFGQSLLYYASRADSSLQEKYQEPCVVFAGHLKWGNNSNNSIIFTSLYIVIIIIILLFRVTN</sequence>
<dbReference type="PANTHER" id="PTHR46094">
    <property type="entry name" value="INTEGRATOR COMPLEX SUBUNIT 9"/>
    <property type="match status" value="1"/>
</dbReference>
<name>A0A2P4QQK6_RHIID</name>
<comment type="subcellular location">
    <subcellularLocation>
        <location evidence="1">Cytoplasm</location>
    </subcellularLocation>
</comment>
<accession>A0A2P4QQK6</accession>
<protein>
    <recommendedName>
        <fullName evidence="3">Beta-Casp domain-containing protein</fullName>
    </recommendedName>
</protein>
<feature type="domain" description="Beta-Casp" evidence="3">
    <location>
        <begin position="43"/>
        <end position="140"/>
    </location>
</feature>
<evidence type="ECO:0000259" key="3">
    <source>
        <dbReference type="SMART" id="SM01027"/>
    </source>
</evidence>
<feature type="transmembrane region" description="Helical" evidence="2">
    <location>
        <begin position="135"/>
        <end position="153"/>
    </location>
</feature>
<dbReference type="GO" id="GO:0005737">
    <property type="term" value="C:cytoplasm"/>
    <property type="evidence" value="ECO:0007669"/>
    <property type="project" value="UniProtKB-SubCell"/>
</dbReference>
<dbReference type="InterPro" id="IPR036866">
    <property type="entry name" value="RibonucZ/Hydroxyglut_hydro"/>
</dbReference>
<proteinExistence type="predicted"/>
<dbReference type="Gene3D" id="3.40.50.10890">
    <property type="match status" value="1"/>
</dbReference>
<comment type="caution">
    <text evidence="4">The sequence shown here is derived from an EMBL/GenBank/DDBJ whole genome shotgun (WGS) entry which is preliminary data.</text>
</comment>
<dbReference type="AlphaFoldDB" id="A0A2P4QQK6"/>
<dbReference type="EMBL" id="AUPC02000021">
    <property type="protein sequence ID" value="POG79943.1"/>
    <property type="molecule type" value="Genomic_DNA"/>
</dbReference>
<dbReference type="SMART" id="SM01027">
    <property type="entry name" value="Beta-Casp"/>
    <property type="match status" value="1"/>
</dbReference>
<keyword evidence="2" id="KW-1133">Transmembrane helix</keyword>
<gene>
    <name evidence="4" type="ORF">GLOIN_2v1522351</name>
</gene>
<organism evidence="4 5">
    <name type="scientific">Rhizophagus irregularis (strain DAOM 181602 / DAOM 197198 / MUCL 43194)</name>
    <name type="common">Arbuscular mycorrhizal fungus</name>
    <name type="synonym">Glomus intraradices</name>
    <dbReference type="NCBI Taxonomy" id="747089"/>
    <lineage>
        <taxon>Eukaryota</taxon>
        <taxon>Fungi</taxon>
        <taxon>Fungi incertae sedis</taxon>
        <taxon>Mucoromycota</taxon>
        <taxon>Glomeromycotina</taxon>
        <taxon>Glomeromycetes</taxon>
        <taxon>Glomerales</taxon>
        <taxon>Glomeraceae</taxon>
        <taxon>Rhizophagus</taxon>
    </lineage>
</organism>
<keyword evidence="2" id="KW-0472">Membrane</keyword>
<evidence type="ECO:0000313" key="5">
    <source>
        <dbReference type="Proteomes" id="UP000018888"/>
    </source>
</evidence>
<dbReference type="GO" id="GO:0032039">
    <property type="term" value="C:integrator complex"/>
    <property type="evidence" value="ECO:0007669"/>
    <property type="project" value="InterPro"/>
</dbReference>
<dbReference type="Proteomes" id="UP000018888">
    <property type="component" value="Unassembled WGS sequence"/>
</dbReference>
<evidence type="ECO:0000313" key="4">
    <source>
        <dbReference type="EMBL" id="POG79943.1"/>
    </source>
</evidence>